<keyword evidence="2" id="KW-1185">Reference proteome</keyword>
<protein>
    <submittedName>
        <fullName evidence="1">Cytochrome P450</fullName>
    </submittedName>
</protein>
<dbReference type="EMBL" id="MU274913">
    <property type="protein sequence ID" value="KAI0088576.1"/>
    <property type="molecule type" value="Genomic_DNA"/>
</dbReference>
<organism evidence="1 2">
    <name type="scientific">Irpex rosettiformis</name>
    <dbReference type="NCBI Taxonomy" id="378272"/>
    <lineage>
        <taxon>Eukaryota</taxon>
        <taxon>Fungi</taxon>
        <taxon>Dikarya</taxon>
        <taxon>Basidiomycota</taxon>
        <taxon>Agaricomycotina</taxon>
        <taxon>Agaricomycetes</taxon>
        <taxon>Polyporales</taxon>
        <taxon>Irpicaceae</taxon>
        <taxon>Irpex</taxon>
    </lineage>
</organism>
<comment type="caution">
    <text evidence="1">The sequence shown here is derived from an EMBL/GenBank/DDBJ whole genome shotgun (WGS) entry which is preliminary data.</text>
</comment>
<name>A0ACB8U304_9APHY</name>
<proteinExistence type="predicted"/>
<accession>A0ACB8U304</accession>
<evidence type="ECO:0000313" key="1">
    <source>
        <dbReference type="EMBL" id="KAI0088576.1"/>
    </source>
</evidence>
<gene>
    <name evidence="1" type="ORF">BDY19DRAFT_172058</name>
</gene>
<reference evidence="1" key="1">
    <citation type="journal article" date="2021" name="Environ. Microbiol.">
        <title>Gene family expansions and transcriptome signatures uncover fungal adaptations to wood decay.</title>
        <authorList>
            <person name="Hage H."/>
            <person name="Miyauchi S."/>
            <person name="Viragh M."/>
            <person name="Drula E."/>
            <person name="Min B."/>
            <person name="Chaduli D."/>
            <person name="Navarro D."/>
            <person name="Favel A."/>
            <person name="Norest M."/>
            <person name="Lesage-Meessen L."/>
            <person name="Balint B."/>
            <person name="Merenyi Z."/>
            <person name="de Eugenio L."/>
            <person name="Morin E."/>
            <person name="Martinez A.T."/>
            <person name="Baldrian P."/>
            <person name="Stursova M."/>
            <person name="Martinez M.J."/>
            <person name="Novotny C."/>
            <person name="Magnuson J.K."/>
            <person name="Spatafora J.W."/>
            <person name="Maurice S."/>
            <person name="Pangilinan J."/>
            <person name="Andreopoulos W."/>
            <person name="LaButti K."/>
            <person name="Hundley H."/>
            <person name="Na H."/>
            <person name="Kuo A."/>
            <person name="Barry K."/>
            <person name="Lipzen A."/>
            <person name="Henrissat B."/>
            <person name="Riley R."/>
            <person name="Ahrendt S."/>
            <person name="Nagy L.G."/>
            <person name="Grigoriev I.V."/>
            <person name="Martin F."/>
            <person name="Rosso M.N."/>
        </authorList>
    </citation>
    <scope>NUCLEOTIDE SEQUENCE</scope>
    <source>
        <strain evidence="1">CBS 384.51</strain>
    </source>
</reference>
<dbReference type="Proteomes" id="UP001055072">
    <property type="component" value="Unassembled WGS sequence"/>
</dbReference>
<sequence>MLPSNFTQAYTAFVGLQQDVEAATLPTLWTIQYSFYIAVVLGGVGHFLRSALQRRHAPPGPPRLPFLGNALQVPRQFQFIQFNEWSKKYGPIFSLDVPGKHIVVLSTFKVAADILDRHSNIYNGRPRFIMSNEILSGGYFFPLVGDKDVWRRFRRAAHEGFSARAVEKYQSILSEAASLAMLRNVRHPGGWEHNLEAFAASSIFSSVYGWPALEPGSPHIQRIKSMVSRITSVGTPGASLVDFFPVMKHLPTWMAKWKREGLAWHEAESEVFKKFNADVAERMAAGEEKICFAAELMETQVKHGFSEKGSAWFSAVMVAGGADTTAAAVVSFILAMIHWPEIMHKAQAELDVVVGKERAPRFRDKENLPYIRAIIRETLRWRPPGPLAAPHTATEDSWYEGYFIPKGTVVLGNVWAMNRDPSIYPDYDVFRPERFLDASEKTEIAPPHTHQMGHATYGFGRRTCVGMHFADQALFIAIATMLWAFDIQPPVDERGAVIMPSKDELVDSGLVVQPPPFDCRLVTRFPDVEAVLEAAVARD</sequence>
<evidence type="ECO:0000313" key="2">
    <source>
        <dbReference type="Proteomes" id="UP001055072"/>
    </source>
</evidence>